<protein>
    <submittedName>
        <fullName evidence="2">Uncharacterized protein</fullName>
    </submittedName>
</protein>
<feature type="region of interest" description="Disordered" evidence="1">
    <location>
        <begin position="1"/>
        <end position="97"/>
    </location>
</feature>
<feature type="compositionally biased region" description="Low complexity" evidence="1">
    <location>
        <begin position="357"/>
        <end position="369"/>
    </location>
</feature>
<name>A0A182FTK1_ANOAL</name>
<dbReference type="VEuPathDB" id="VectorBase:AALB009883"/>
<dbReference type="AlphaFoldDB" id="A0A182FTK1"/>
<reference evidence="2" key="2">
    <citation type="submission" date="2022-08" db="UniProtKB">
        <authorList>
            <consortium name="EnsemblMetazoa"/>
        </authorList>
    </citation>
    <scope>IDENTIFICATION</scope>
    <source>
        <strain evidence="2">STECLA/ALBI9_A</strain>
    </source>
</reference>
<feature type="region of interest" description="Disordered" evidence="1">
    <location>
        <begin position="509"/>
        <end position="569"/>
    </location>
</feature>
<dbReference type="OrthoDB" id="7743605at2759"/>
<dbReference type="PROSITE" id="PS51082">
    <property type="entry name" value="WH2"/>
    <property type="match status" value="1"/>
</dbReference>
<dbReference type="Pfam" id="PF02205">
    <property type="entry name" value="WH2"/>
    <property type="match status" value="1"/>
</dbReference>
<dbReference type="PANTHER" id="PTHR48125:SF12">
    <property type="entry name" value="AT HOOK TRANSCRIPTION FACTOR FAMILY-RELATED"/>
    <property type="match status" value="1"/>
</dbReference>
<dbReference type="PANTHER" id="PTHR48125">
    <property type="entry name" value="LP07818P1"/>
    <property type="match status" value="1"/>
</dbReference>
<keyword evidence="3" id="KW-1185">Reference proteome</keyword>
<feature type="region of interest" description="Disordered" evidence="1">
    <location>
        <begin position="333"/>
        <end position="379"/>
    </location>
</feature>
<feature type="compositionally biased region" description="Polar residues" evidence="1">
    <location>
        <begin position="298"/>
        <end position="319"/>
    </location>
</feature>
<dbReference type="STRING" id="7167.A0A182FTK1"/>
<feature type="region of interest" description="Disordered" evidence="1">
    <location>
        <begin position="431"/>
        <end position="463"/>
    </location>
</feature>
<feature type="compositionally biased region" description="Basic and acidic residues" evidence="1">
    <location>
        <begin position="538"/>
        <end position="551"/>
    </location>
</feature>
<feature type="region of interest" description="Disordered" evidence="1">
    <location>
        <begin position="148"/>
        <end position="167"/>
    </location>
</feature>
<dbReference type="InterPro" id="IPR003124">
    <property type="entry name" value="WH2_dom"/>
</dbReference>
<proteinExistence type="predicted"/>
<dbReference type="EnsemblMetazoa" id="AALB009883-RA">
    <property type="protein sequence ID" value="AALB009883-PA"/>
    <property type="gene ID" value="AALB009883"/>
</dbReference>
<dbReference type="VEuPathDB" id="VectorBase:AALB20_037420"/>
<feature type="compositionally biased region" description="Polar residues" evidence="1">
    <location>
        <begin position="207"/>
        <end position="222"/>
    </location>
</feature>
<feature type="compositionally biased region" description="Polar residues" evidence="1">
    <location>
        <begin position="254"/>
        <end position="291"/>
    </location>
</feature>
<dbReference type="RefSeq" id="XP_035791819.1">
    <property type="nucleotide sequence ID" value="XM_035935926.1"/>
</dbReference>
<evidence type="ECO:0000313" key="3">
    <source>
        <dbReference type="Proteomes" id="UP000069272"/>
    </source>
</evidence>
<dbReference type="GO" id="GO:0003779">
    <property type="term" value="F:actin binding"/>
    <property type="evidence" value="ECO:0007669"/>
    <property type="project" value="InterPro"/>
</dbReference>
<dbReference type="GeneID" id="118466498"/>
<feature type="region of interest" description="Disordered" evidence="1">
    <location>
        <begin position="188"/>
        <end position="222"/>
    </location>
</feature>
<feature type="compositionally biased region" description="Low complexity" evidence="1">
    <location>
        <begin position="433"/>
        <end position="449"/>
    </location>
</feature>
<dbReference type="KEGG" id="aali:118466498"/>
<sequence length="695" mass="73023">MTPPPPPPPPGTPGVPMAPSNGHVSLPPPPPPVSISPSKGPANDHNDQLMAAIRAGITLNPTKTNDRSTPGFIQRSNGVVEANGKYDQHTGTPTDEQGIDVIKDALQAELRNTLKRKIKKQEIDDGDCTKNEEIERSIEAARSEIQLKVNGSAEPANRHADTPKVENPLKTLVDVIDKERGVAVAVAPAAKTPQPKQASPVLAQKLPSPNTSSNKSAESPKTVTKAVTVVMPPVQNGNTVVVNISPTPWKKTVPASTSPIVPSTPKSTESNTPIVSTTPWKKTVSPTTVTTLPKAPSSPKTVANESAKSTTVTSPQTTPGVAPAVANLSAMFNGGSASNTLPKTNGTPQKGPSRMNSSPAAATPVVASTGNIKQPTINSFSNTLPRVKAQPTAKSTPPSPMYTATVKVPITSFVDSPRSVTRVATMEPLTIDTTSNSSNGGTTSVPTTPKELLSPQVRSGTASIRPSQIRTLTKGGSPVSHTDILETPKTITKLPVTLIEPAPVLTAAAAASPSPATPPASPRNGDGAAKASPGNNQPKERTFERATKETKSPLNRWNDGGSGGTARKLLISHGRPNFTIKRSNSRQGFDVDVADSKDADAPKPVFRILTDLENSERAQDEQQQQQQQPTPVVQHYVSFAKDLSNAPNNYPDVAVVTKTLPPKVPSAETDPFLATLKDIKIDIDEMKVVAQAKDS</sequence>
<feature type="compositionally biased region" description="Polar residues" evidence="1">
    <location>
        <begin position="370"/>
        <end position="379"/>
    </location>
</feature>
<feature type="compositionally biased region" description="Polar residues" evidence="1">
    <location>
        <begin position="335"/>
        <end position="356"/>
    </location>
</feature>
<organism evidence="2 3">
    <name type="scientific">Anopheles albimanus</name>
    <name type="common">New world malaria mosquito</name>
    <dbReference type="NCBI Taxonomy" id="7167"/>
    <lineage>
        <taxon>Eukaryota</taxon>
        <taxon>Metazoa</taxon>
        <taxon>Ecdysozoa</taxon>
        <taxon>Arthropoda</taxon>
        <taxon>Hexapoda</taxon>
        <taxon>Insecta</taxon>
        <taxon>Pterygota</taxon>
        <taxon>Neoptera</taxon>
        <taxon>Endopterygota</taxon>
        <taxon>Diptera</taxon>
        <taxon>Nematocera</taxon>
        <taxon>Culicoidea</taxon>
        <taxon>Culicidae</taxon>
        <taxon>Anophelinae</taxon>
        <taxon>Anopheles</taxon>
    </lineage>
</organism>
<feature type="compositionally biased region" description="Low complexity" evidence="1">
    <location>
        <begin position="188"/>
        <end position="198"/>
    </location>
</feature>
<reference evidence="2 3" key="1">
    <citation type="journal article" date="2017" name="G3 (Bethesda)">
        <title>The Physical Genome Mapping of Anopheles albimanus Corrected Scaffold Misassemblies and Identified Interarm Rearrangements in Genus Anopheles.</title>
        <authorList>
            <person name="Artemov G.N."/>
            <person name="Peery A.N."/>
            <person name="Jiang X."/>
            <person name="Tu Z."/>
            <person name="Stegniy V.N."/>
            <person name="Sharakhova M.V."/>
            <person name="Sharakhov I.V."/>
        </authorList>
    </citation>
    <scope>NUCLEOTIDE SEQUENCE [LARGE SCALE GENOMIC DNA]</scope>
    <source>
        <strain evidence="2 3">ALBI9_A</strain>
    </source>
</reference>
<evidence type="ECO:0000313" key="2">
    <source>
        <dbReference type="EnsemblMetazoa" id="AALB009883-PA"/>
    </source>
</evidence>
<evidence type="ECO:0000256" key="1">
    <source>
        <dbReference type="SAM" id="MobiDB-lite"/>
    </source>
</evidence>
<feature type="compositionally biased region" description="Pro residues" evidence="1">
    <location>
        <begin position="1"/>
        <end position="13"/>
    </location>
</feature>
<accession>A0A182FTK1</accession>
<feature type="region of interest" description="Disordered" evidence="1">
    <location>
        <begin position="252"/>
        <end position="321"/>
    </location>
</feature>
<dbReference type="Proteomes" id="UP000069272">
    <property type="component" value="Chromosome 3R"/>
</dbReference>